<organism evidence="2 3">
    <name type="scientific">Vagococcus acidifermentans</name>
    <dbReference type="NCBI Taxonomy" id="564710"/>
    <lineage>
        <taxon>Bacteria</taxon>
        <taxon>Bacillati</taxon>
        <taxon>Bacillota</taxon>
        <taxon>Bacilli</taxon>
        <taxon>Lactobacillales</taxon>
        <taxon>Enterococcaceae</taxon>
        <taxon>Vagococcus</taxon>
    </lineage>
</organism>
<evidence type="ECO:0000313" key="3">
    <source>
        <dbReference type="Proteomes" id="UP000286773"/>
    </source>
</evidence>
<keyword evidence="1" id="KW-0812">Transmembrane</keyword>
<dbReference type="EMBL" id="NGKC01000005">
    <property type="protein sequence ID" value="RSU12440.1"/>
    <property type="molecule type" value="Genomic_DNA"/>
</dbReference>
<keyword evidence="1" id="KW-0472">Membrane</keyword>
<dbReference type="PANTHER" id="PTHR40044:SF1">
    <property type="entry name" value="INTEGRAL MEMBRANE PROTEIN"/>
    <property type="match status" value="1"/>
</dbReference>
<dbReference type="Proteomes" id="UP000286773">
    <property type="component" value="Unassembled WGS sequence"/>
</dbReference>
<dbReference type="AlphaFoldDB" id="A0A430AWK7"/>
<evidence type="ECO:0008006" key="4">
    <source>
        <dbReference type="Google" id="ProtNLM"/>
    </source>
</evidence>
<reference evidence="2 3" key="1">
    <citation type="submission" date="2017-05" db="EMBL/GenBank/DDBJ databases">
        <title>Vagococcus spp. assemblies.</title>
        <authorList>
            <person name="Gulvik C.A."/>
        </authorList>
    </citation>
    <scope>NUCLEOTIDE SEQUENCE [LARGE SCALE GENOMIC DNA]</scope>
    <source>
        <strain evidence="2 3">LMG 24798</strain>
    </source>
</reference>
<proteinExistence type="predicted"/>
<dbReference type="OrthoDB" id="1706970at2"/>
<feature type="transmembrane region" description="Helical" evidence="1">
    <location>
        <begin position="73"/>
        <end position="91"/>
    </location>
</feature>
<name>A0A430AWK7_9ENTE</name>
<feature type="transmembrane region" description="Helical" evidence="1">
    <location>
        <begin position="12"/>
        <end position="30"/>
    </location>
</feature>
<dbReference type="PIRSF" id="PIRSF031501">
    <property type="entry name" value="QueT"/>
    <property type="match status" value="1"/>
</dbReference>
<dbReference type="Pfam" id="PF06177">
    <property type="entry name" value="QueT"/>
    <property type="match status" value="1"/>
</dbReference>
<feature type="transmembrane region" description="Helical" evidence="1">
    <location>
        <begin position="103"/>
        <end position="127"/>
    </location>
</feature>
<evidence type="ECO:0000313" key="2">
    <source>
        <dbReference type="EMBL" id="RSU12440.1"/>
    </source>
</evidence>
<dbReference type="RefSeq" id="WP_126813243.1">
    <property type="nucleotide sequence ID" value="NZ_NGKC01000005.1"/>
</dbReference>
<keyword evidence="1" id="KW-1133">Transmembrane helix</keyword>
<comment type="caution">
    <text evidence="2">The sequence shown here is derived from an EMBL/GenBank/DDBJ whole genome shotgun (WGS) entry which is preliminary data.</text>
</comment>
<protein>
    <recommendedName>
        <fullName evidence="4">QueT transporter family protein</fullName>
    </recommendedName>
</protein>
<accession>A0A430AWK7</accession>
<feature type="transmembrane region" description="Helical" evidence="1">
    <location>
        <begin position="133"/>
        <end position="159"/>
    </location>
</feature>
<dbReference type="InterPro" id="IPR010387">
    <property type="entry name" value="QueT"/>
</dbReference>
<evidence type="ECO:0000256" key="1">
    <source>
        <dbReference type="SAM" id="Phobius"/>
    </source>
</evidence>
<keyword evidence="3" id="KW-1185">Reference proteome</keyword>
<sequence>MEKSKTHMLVQNALIASIYVVLTLVVAPVAQGPIQFRVSESLNHLVVFNKKLMWGVLSGVIFFNLFFSDGGLLDVVFGGGQTFLALAVVAASEKWLPDVRKRLVLNVVVFSLSMVLIAIMLSLIGNFPIGSPYFWAVYGSTALSEAIIMGVSAPVMYWLSRHTPLAYV</sequence>
<gene>
    <name evidence="2" type="ORF">CBF27_05545</name>
</gene>
<dbReference type="PANTHER" id="PTHR40044">
    <property type="entry name" value="INTEGRAL MEMBRANE PROTEIN-RELATED"/>
    <property type="match status" value="1"/>
</dbReference>